<gene>
    <name evidence="1" type="ORF">K4G66_05175</name>
</gene>
<reference evidence="1" key="2">
    <citation type="journal article" date="2024" name="Antonie Van Leeuwenhoek">
        <title>Roseihalotalea indica gen. nov., sp. nov., a halophilic Bacteroidetes from mesopelagic Southwest Indian Ocean with higher carbohydrate metabolic potential.</title>
        <authorList>
            <person name="Chen B."/>
            <person name="Zhang M."/>
            <person name="Lin D."/>
            <person name="Ye J."/>
            <person name="Tang K."/>
        </authorList>
    </citation>
    <scope>NUCLEOTIDE SEQUENCE</scope>
    <source>
        <strain evidence="1">TK19036</strain>
    </source>
</reference>
<name>A0AA49JEG9_9BACT</name>
<protein>
    <submittedName>
        <fullName evidence="1">Uncharacterized protein</fullName>
    </submittedName>
</protein>
<accession>A0AA49JEG9</accession>
<evidence type="ECO:0000313" key="1">
    <source>
        <dbReference type="EMBL" id="WKN38093.1"/>
    </source>
</evidence>
<proteinExistence type="predicted"/>
<reference evidence="1" key="1">
    <citation type="journal article" date="2023" name="Comput. Struct. Biotechnol. J.">
        <title>Discovery of a novel marine Bacteroidetes with a rich repertoire of carbohydrate-active enzymes.</title>
        <authorList>
            <person name="Chen B."/>
            <person name="Liu G."/>
            <person name="Chen Q."/>
            <person name="Wang H."/>
            <person name="Liu L."/>
            <person name="Tang K."/>
        </authorList>
    </citation>
    <scope>NUCLEOTIDE SEQUENCE</scope>
    <source>
        <strain evidence="1">TK19036</strain>
    </source>
</reference>
<dbReference type="EMBL" id="CP120682">
    <property type="protein sequence ID" value="WKN38093.1"/>
    <property type="molecule type" value="Genomic_DNA"/>
</dbReference>
<organism evidence="1">
    <name type="scientific">Roseihalotalea indica</name>
    <dbReference type="NCBI Taxonomy" id="2867963"/>
    <lineage>
        <taxon>Bacteria</taxon>
        <taxon>Pseudomonadati</taxon>
        <taxon>Bacteroidota</taxon>
        <taxon>Cytophagia</taxon>
        <taxon>Cytophagales</taxon>
        <taxon>Catalimonadaceae</taxon>
        <taxon>Roseihalotalea</taxon>
    </lineage>
</organism>
<sequence>MKKYFVMLLIWVGICLLAFLGQPADTTTENSPIAAMNEAKTIPALPHEKIIDVPVLLEKGSQQAAQERWFE</sequence>
<dbReference type="AlphaFoldDB" id="A0AA49JEG9"/>